<dbReference type="STRING" id="5643.A0A060SGW6"/>
<feature type="compositionally biased region" description="Polar residues" evidence="1">
    <location>
        <begin position="296"/>
        <end position="308"/>
    </location>
</feature>
<feature type="compositionally biased region" description="Low complexity" evidence="1">
    <location>
        <begin position="222"/>
        <end position="246"/>
    </location>
</feature>
<feature type="region of interest" description="Disordered" evidence="1">
    <location>
        <begin position="1"/>
        <end position="56"/>
    </location>
</feature>
<evidence type="ECO:0000313" key="3">
    <source>
        <dbReference type="Proteomes" id="UP000029665"/>
    </source>
</evidence>
<gene>
    <name evidence="2" type="ORF">BN946_scf185015.g70</name>
</gene>
<accession>A0A060SGW6</accession>
<dbReference type="EMBL" id="CCBP010000123">
    <property type="protein sequence ID" value="CDO73742.1"/>
    <property type="molecule type" value="Genomic_DNA"/>
</dbReference>
<sequence length="567" mass="62237">MSEKTSVDKDASIVSGAESNATVAEGTQRPPSRRVQQQREQQQQSQYQHQQQQQHAGNQLGVDMEIMACLAKTQNNCFAELGYHPTLLQDFQALHKQCEILKSDNQKLYADNRSLAQFIQAQDQRLQLLTAPVDQQRRALAELHERVRVLMAEREEIAGRLHSALNEVMLLRQELSRFIPNARVVPAHERLSPGQPIAQQRVVSMPPPQRMVADQPPMMTAYQRQSPTQQQQHSQPYHQQQQQQQQHAPPKHRSIQPLPVNRHAEGHGSPTSAAAPPLAIAHHRRTSAPTPSSTSQQNEAVPSPISISPLNDFSGLSLASPATAMASRPPTAGSSTSAPPAQVLHAFSPPESASPVRSIHVIPVPLNPSSSSLAGAIVDLTANEPDEQESARKRRKTDHTPETSMAARERPRSAQNTLPVSAIPAQVEGYVPPPRSPSESSMNGFLPAIPAQNDSAAQPLSIRGVSAPPSRPPSAPAEDIDMEQPNTLEEDCLEANFVQDEGDDTKLWCIMCRSRYQKGHISEPPPPFVGVPVRDLVAHCETVHPQGWKILKEKVATMRALDSEEPV</sequence>
<dbReference type="Proteomes" id="UP000029665">
    <property type="component" value="Unassembled WGS sequence"/>
</dbReference>
<feature type="region of interest" description="Disordered" evidence="1">
    <location>
        <begin position="382"/>
        <end position="416"/>
    </location>
</feature>
<feature type="compositionally biased region" description="Basic and acidic residues" evidence="1">
    <location>
        <begin position="1"/>
        <end position="11"/>
    </location>
</feature>
<feature type="region of interest" description="Disordered" evidence="1">
    <location>
        <begin position="190"/>
        <end position="308"/>
    </location>
</feature>
<feature type="compositionally biased region" description="Low complexity" evidence="1">
    <location>
        <begin position="326"/>
        <end position="341"/>
    </location>
</feature>
<reference evidence="2" key="1">
    <citation type="submission" date="2014-01" db="EMBL/GenBank/DDBJ databases">
        <title>The genome of the white-rot fungus Pycnoporus cinnabarinus: a basidiomycete model with a versatile arsenal for lignocellulosic biomass breakdown.</title>
        <authorList>
            <person name="Levasseur A."/>
            <person name="Lomascolo A."/>
            <person name="Ruiz-Duenas F.J."/>
            <person name="Uzan E."/>
            <person name="Piumi F."/>
            <person name="Kues U."/>
            <person name="Ram A.F.J."/>
            <person name="Murat C."/>
            <person name="Haon M."/>
            <person name="Benoit I."/>
            <person name="Arfi Y."/>
            <person name="Chevret D."/>
            <person name="Drula E."/>
            <person name="Kwon M.J."/>
            <person name="Gouret P."/>
            <person name="Lesage-Meessen L."/>
            <person name="Lombard V."/>
            <person name="Mariette J."/>
            <person name="Noirot C."/>
            <person name="Park J."/>
            <person name="Patyshakuliyeva A."/>
            <person name="Wieneger R.A.B."/>
            <person name="Wosten H.A.B."/>
            <person name="Martin F."/>
            <person name="Coutinho P.M."/>
            <person name="de Vries R."/>
            <person name="Martinez A.T."/>
            <person name="Klopp C."/>
            <person name="Pontarotti P."/>
            <person name="Henrissat B."/>
            <person name="Record E."/>
        </authorList>
    </citation>
    <scope>NUCLEOTIDE SEQUENCE [LARGE SCALE GENOMIC DNA]</scope>
    <source>
        <strain evidence="2">BRFM137</strain>
    </source>
</reference>
<dbReference type="OrthoDB" id="3263403at2759"/>
<dbReference type="OMA" id="CLEANFD"/>
<dbReference type="HOGENOM" id="CLU_503449_0_0_1"/>
<evidence type="ECO:0000313" key="2">
    <source>
        <dbReference type="EMBL" id="CDO73742.1"/>
    </source>
</evidence>
<evidence type="ECO:0000256" key="1">
    <source>
        <dbReference type="SAM" id="MobiDB-lite"/>
    </source>
</evidence>
<dbReference type="AlphaFoldDB" id="A0A060SGW6"/>
<protein>
    <submittedName>
        <fullName evidence="2">Uncharacterized protein</fullName>
    </submittedName>
</protein>
<proteinExistence type="predicted"/>
<organism evidence="2 3">
    <name type="scientific">Pycnoporus cinnabarinus</name>
    <name type="common">Cinnabar-red polypore</name>
    <name type="synonym">Trametes cinnabarina</name>
    <dbReference type="NCBI Taxonomy" id="5643"/>
    <lineage>
        <taxon>Eukaryota</taxon>
        <taxon>Fungi</taxon>
        <taxon>Dikarya</taxon>
        <taxon>Basidiomycota</taxon>
        <taxon>Agaricomycotina</taxon>
        <taxon>Agaricomycetes</taxon>
        <taxon>Polyporales</taxon>
        <taxon>Polyporaceae</taxon>
        <taxon>Trametes</taxon>
    </lineage>
</organism>
<comment type="caution">
    <text evidence="2">The sequence shown here is derived from an EMBL/GenBank/DDBJ whole genome shotgun (WGS) entry which is preliminary data.</text>
</comment>
<feature type="compositionally biased region" description="Low complexity" evidence="1">
    <location>
        <begin position="38"/>
        <end position="54"/>
    </location>
</feature>
<keyword evidence="3" id="KW-1185">Reference proteome</keyword>
<feature type="region of interest" description="Disordered" evidence="1">
    <location>
        <begin position="322"/>
        <end position="354"/>
    </location>
</feature>
<name>A0A060SGW6_PYCCI</name>